<gene>
    <name evidence="1" type="ORF">F0P93_05860</name>
</gene>
<dbReference type="Proteomes" id="UP000326344">
    <property type="component" value="Unassembled WGS sequence"/>
</dbReference>
<evidence type="ECO:0000313" key="1">
    <source>
        <dbReference type="EMBL" id="KAA9357260.1"/>
    </source>
</evidence>
<sequence>MKVELLRDRLSYEQEMVDWLNNWHPANREDLLEILKRELDEKRTAGGDRLINFEFHKNGNVVLLNNSY</sequence>
<name>A0A5N1JL94_9BACT</name>
<reference evidence="1 2" key="1">
    <citation type="submission" date="2019-09" db="EMBL/GenBank/DDBJ databases">
        <title>Genome Sequence of Larkinella sp MA1.</title>
        <authorList>
            <person name="Srinivasan S."/>
        </authorList>
    </citation>
    <scope>NUCLEOTIDE SEQUENCE [LARGE SCALE GENOMIC DNA]</scope>
    <source>
        <strain evidence="1 2">MA1</strain>
    </source>
</reference>
<keyword evidence="2" id="KW-1185">Reference proteome</keyword>
<organism evidence="1 2">
    <name type="scientific">Larkinella humicola</name>
    <dbReference type="NCBI Taxonomy" id="2607654"/>
    <lineage>
        <taxon>Bacteria</taxon>
        <taxon>Pseudomonadati</taxon>
        <taxon>Bacteroidota</taxon>
        <taxon>Cytophagia</taxon>
        <taxon>Cytophagales</taxon>
        <taxon>Spirosomataceae</taxon>
        <taxon>Larkinella</taxon>
    </lineage>
</organism>
<comment type="caution">
    <text evidence="1">The sequence shown here is derived from an EMBL/GenBank/DDBJ whole genome shotgun (WGS) entry which is preliminary data.</text>
</comment>
<dbReference type="RefSeq" id="WP_150875372.1">
    <property type="nucleotide sequence ID" value="NZ_VTWS01000001.1"/>
</dbReference>
<protein>
    <submittedName>
        <fullName evidence="1">Uncharacterized protein</fullName>
    </submittedName>
</protein>
<dbReference type="EMBL" id="VTWS01000001">
    <property type="protein sequence ID" value="KAA9357260.1"/>
    <property type="molecule type" value="Genomic_DNA"/>
</dbReference>
<dbReference type="AlphaFoldDB" id="A0A5N1JL94"/>
<proteinExistence type="predicted"/>
<accession>A0A5N1JL94</accession>
<evidence type="ECO:0000313" key="2">
    <source>
        <dbReference type="Proteomes" id="UP000326344"/>
    </source>
</evidence>